<accession>A0ABU3JPJ5</accession>
<comment type="caution">
    <text evidence="2">The sequence shown here is derived from an EMBL/GenBank/DDBJ whole genome shotgun (WGS) entry which is preliminary data.</text>
</comment>
<name>A0ABU3JPJ5_9ACTN</name>
<dbReference type="InterPro" id="IPR011047">
    <property type="entry name" value="Quinoprotein_ADH-like_sf"/>
</dbReference>
<dbReference type="SUPFAM" id="SSF50998">
    <property type="entry name" value="Quinoprotein alcohol dehydrogenase-like"/>
    <property type="match status" value="1"/>
</dbReference>
<organism evidence="2 3">
    <name type="scientific">Streptomyces lusitanus</name>
    <dbReference type="NCBI Taxonomy" id="68232"/>
    <lineage>
        <taxon>Bacteria</taxon>
        <taxon>Bacillati</taxon>
        <taxon>Actinomycetota</taxon>
        <taxon>Actinomycetes</taxon>
        <taxon>Kitasatosporales</taxon>
        <taxon>Streptomycetaceae</taxon>
        <taxon>Streptomyces</taxon>
    </lineage>
</organism>
<keyword evidence="3" id="KW-1185">Reference proteome</keyword>
<evidence type="ECO:0008006" key="4">
    <source>
        <dbReference type="Google" id="ProtNLM"/>
    </source>
</evidence>
<feature type="signal peptide" evidence="1">
    <location>
        <begin position="1"/>
        <end position="18"/>
    </location>
</feature>
<keyword evidence="1" id="KW-0732">Signal</keyword>
<sequence>MRRRAPLFLLAFCVLVGAGLSGDDGGTTGTPPPPVTDDALVWEPEWTVFRKAEGYYTGWGPQYPPVELGPDRTLTVRRTDAVDMFDTATGRLITTMNTPQGAYPPEAFRVGDLLFEYRAADVYGWPDDGMAQGGALSAYDGSSGRLLWQQRGPVDRFLLAGGRSMADVEYSPPSGLALTEKGVVAIQGAWSAGQDAWTGRNTWTREEQETRCREGRPRLAYAVTRRHVLMLRECAGEQTVLEAIDPETGRAAWQRKFGELEDAALSVGAELIGVNGTSEGVRGRRTISVLDETGRRLATTKVGLPASRPHDLTMIGRSGNTLLLHLGDAVHTVPVGGGTASRRDTLDDLGIPQVLADGTLVSVQTWADSPYSVVGLGRPVESVIHDVTGRRRVLPVPGGGEVVGLSGDVLITQREMRDGNLFSGLRLKHRRSANPSLGGVPPSDWPDACTLLSNRALAAVGPGYVRLPVRDSREVFGVQLPRPSACRFATPSANQQEIFDVRVQWVAGDPLTAGRLVEVDLPWADPTGSLRVLEPRTYLYRPGVAGEKDVDSAVIKVMGRHILMVTGRDADLLVRVAARLR</sequence>
<dbReference type="Proteomes" id="UP001249760">
    <property type="component" value="Unassembled WGS sequence"/>
</dbReference>
<evidence type="ECO:0000313" key="3">
    <source>
        <dbReference type="Proteomes" id="UP001249760"/>
    </source>
</evidence>
<dbReference type="Gene3D" id="2.130.10.10">
    <property type="entry name" value="YVTN repeat-like/Quinoprotein amine dehydrogenase"/>
    <property type="match status" value="1"/>
</dbReference>
<dbReference type="EMBL" id="JASKMA010000006">
    <property type="protein sequence ID" value="MDT6983858.1"/>
    <property type="molecule type" value="Genomic_DNA"/>
</dbReference>
<evidence type="ECO:0000313" key="2">
    <source>
        <dbReference type="EMBL" id="MDT6983858.1"/>
    </source>
</evidence>
<dbReference type="RefSeq" id="WP_394306123.1">
    <property type="nucleotide sequence ID" value="NZ_JASKMA010000006.1"/>
</dbReference>
<evidence type="ECO:0000256" key="1">
    <source>
        <dbReference type="SAM" id="SignalP"/>
    </source>
</evidence>
<reference evidence="2 3" key="1">
    <citation type="submission" date="2023-05" db="EMBL/GenBank/DDBJ databases">
        <title>Streptomyces fuscus sp. nov., a brown-black pigment producing actinomyces isolated from dry sand of Sea duck farm.</title>
        <authorList>
            <person name="Xie J."/>
            <person name="Shen N."/>
        </authorList>
    </citation>
    <scope>NUCLEOTIDE SEQUENCE [LARGE SCALE GENOMIC DNA]</scope>
    <source>
        <strain evidence="2 3">CGMCC 4.1745</strain>
    </source>
</reference>
<gene>
    <name evidence="2" type="ORF">QNO04_10330</name>
</gene>
<proteinExistence type="predicted"/>
<protein>
    <recommendedName>
        <fullName evidence="4">PQQ-binding-like beta-propeller repeat protein</fullName>
    </recommendedName>
</protein>
<feature type="chain" id="PRO_5045213521" description="PQQ-binding-like beta-propeller repeat protein" evidence="1">
    <location>
        <begin position="19"/>
        <end position="581"/>
    </location>
</feature>
<dbReference type="InterPro" id="IPR015943">
    <property type="entry name" value="WD40/YVTN_repeat-like_dom_sf"/>
</dbReference>